<keyword evidence="3 7" id="KW-0812">Transmembrane</keyword>
<comment type="similarity">
    <text evidence="2">Belongs to the major facilitator superfamily. Nitrate/nitrite porter (TC 2.A.1.8) family.</text>
</comment>
<dbReference type="PROSITE" id="PS50850">
    <property type="entry name" value="MFS"/>
    <property type="match status" value="1"/>
</dbReference>
<feature type="transmembrane region" description="Helical" evidence="7">
    <location>
        <begin position="427"/>
        <end position="452"/>
    </location>
</feature>
<feature type="transmembrane region" description="Helical" evidence="7">
    <location>
        <begin position="246"/>
        <end position="272"/>
    </location>
</feature>
<evidence type="ECO:0000256" key="6">
    <source>
        <dbReference type="ARBA" id="ARBA00023136"/>
    </source>
</evidence>
<keyword evidence="6 7" id="KW-0472">Membrane</keyword>
<keyword evidence="4 7" id="KW-1133">Transmembrane helix</keyword>
<evidence type="ECO:0000259" key="8">
    <source>
        <dbReference type="PROSITE" id="PS50850"/>
    </source>
</evidence>
<feature type="transmembrane region" description="Helical" evidence="7">
    <location>
        <begin position="218"/>
        <end position="240"/>
    </location>
</feature>
<feature type="transmembrane region" description="Helical" evidence="7">
    <location>
        <begin position="12"/>
        <end position="38"/>
    </location>
</feature>
<name>A0ABV9SZ04_9BACT</name>
<proteinExistence type="inferred from homology"/>
<dbReference type="InterPro" id="IPR011701">
    <property type="entry name" value="MFS"/>
</dbReference>
<evidence type="ECO:0000256" key="1">
    <source>
        <dbReference type="ARBA" id="ARBA00004141"/>
    </source>
</evidence>
<dbReference type="SUPFAM" id="SSF103473">
    <property type="entry name" value="MFS general substrate transporter"/>
    <property type="match status" value="2"/>
</dbReference>
<dbReference type="Pfam" id="PF07690">
    <property type="entry name" value="MFS_1"/>
    <property type="match status" value="1"/>
</dbReference>
<feature type="transmembrane region" description="Helical" evidence="7">
    <location>
        <begin position="50"/>
        <end position="68"/>
    </location>
</feature>
<accession>A0ABV9SZ04</accession>
<sequence>MEEKINPIAHRILFLNTLAFTICFAVWTFNGVMVTYLVDNNVFQWGAVEIGWLLGIPILTGSVLRLPMGILTDRYGGKRVFVGLLLCCAIPMYLMAFATSFAQFAILSFGFGMAGAAFAVGIAFTSVWYPKHWQGRALGIFGAGNAGAALTTLFAPTLLNQLTRNGENLENWRILPQIYAGVLVLMAVVFLVFTVNKKPDAPPRTLKKVLSPLSNIRVWRFGYYYFLVFGCFVAFAQWLVPYFTNVYGASLVVAGLFASLFSLPSGLIRALGGWMSDKLGARRVMFGVFKWSIALSALLMVPKMDIFTPGKGVVAASDGTVTSIENESISINNVPYSFRPRSHVETQIENPEGIALYLPYKYTWQEPVVSEGDNVRRKELLAQGTTLISFQAHMWVYAILVLIIGIVWGIGKAGVYRFIPDYFPSEVGVVGGMVGVIGGLGGFVCPILFGYLLDWTGLWTSSWMLMLIISITCYYWLQKVVRSIIKSHSPQIAERIEKP</sequence>
<comment type="caution">
    <text evidence="9">The sequence shown here is derived from an EMBL/GenBank/DDBJ whole genome shotgun (WGS) entry which is preliminary data.</text>
</comment>
<evidence type="ECO:0000256" key="4">
    <source>
        <dbReference type="ARBA" id="ARBA00022989"/>
    </source>
</evidence>
<evidence type="ECO:0000256" key="2">
    <source>
        <dbReference type="ARBA" id="ARBA00008432"/>
    </source>
</evidence>
<evidence type="ECO:0000256" key="7">
    <source>
        <dbReference type="SAM" id="Phobius"/>
    </source>
</evidence>
<dbReference type="Proteomes" id="UP001595818">
    <property type="component" value="Unassembled WGS sequence"/>
</dbReference>
<organism evidence="9 10">
    <name type="scientific">Negadavirga shengliensis</name>
    <dbReference type="NCBI Taxonomy" id="1389218"/>
    <lineage>
        <taxon>Bacteria</taxon>
        <taxon>Pseudomonadati</taxon>
        <taxon>Bacteroidota</taxon>
        <taxon>Cytophagia</taxon>
        <taxon>Cytophagales</taxon>
        <taxon>Cyclobacteriaceae</taxon>
        <taxon>Negadavirga</taxon>
    </lineage>
</organism>
<comment type="subcellular location">
    <subcellularLocation>
        <location evidence="1">Membrane</location>
        <topology evidence="1">Multi-pass membrane protein</topology>
    </subcellularLocation>
</comment>
<dbReference type="RefSeq" id="WP_377062921.1">
    <property type="nucleotide sequence ID" value="NZ_JBHSJJ010000003.1"/>
</dbReference>
<dbReference type="EMBL" id="JBHSJJ010000003">
    <property type="protein sequence ID" value="MFC4871449.1"/>
    <property type="molecule type" value="Genomic_DNA"/>
</dbReference>
<protein>
    <submittedName>
        <fullName evidence="9">MFS transporter</fullName>
    </submittedName>
</protein>
<evidence type="ECO:0000313" key="9">
    <source>
        <dbReference type="EMBL" id="MFC4871449.1"/>
    </source>
</evidence>
<keyword evidence="10" id="KW-1185">Reference proteome</keyword>
<evidence type="ECO:0000256" key="5">
    <source>
        <dbReference type="ARBA" id="ARBA00023063"/>
    </source>
</evidence>
<dbReference type="InterPro" id="IPR036259">
    <property type="entry name" value="MFS_trans_sf"/>
</dbReference>
<evidence type="ECO:0000313" key="10">
    <source>
        <dbReference type="Proteomes" id="UP001595818"/>
    </source>
</evidence>
<feature type="transmembrane region" description="Helical" evidence="7">
    <location>
        <begin position="137"/>
        <end position="158"/>
    </location>
</feature>
<feature type="transmembrane region" description="Helical" evidence="7">
    <location>
        <begin position="284"/>
        <end position="301"/>
    </location>
</feature>
<dbReference type="InterPro" id="IPR044772">
    <property type="entry name" value="NO3_transporter"/>
</dbReference>
<keyword evidence="5" id="KW-0534">Nitrate assimilation</keyword>
<gene>
    <name evidence="9" type="ORF">ACFPFU_07110</name>
</gene>
<dbReference type="Gene3D" id="1.20.1250.20">
    <property type="entry name" value="MFS general substrate transporter like domains"/>
    <property type="match status" value="2"/>
</dbReference>
<feature type="transmembrane region" description="Helical" evidence="7">
    <location>
        <begin position="458"/>
        <end position="477"/>
    </location>
</feature>
<reference evidence="10" key="1">
    <citation type="journal article" date="2019" name="Int. J. Syst. Evol. Microbiol.">
        <title>The Global Catalogue of Microorganisms (GCM) 10K type strain sequencing project: providing services to taxonomists for standard genome sequencing and annotation.</title>
        <authorList>
            <consortium name="The Broad Institute Genomics Platform"/>
            <consortium name="The Broad Institute Genome Sequencing Center for Infectious Disease"/>
            <person name="Wu L."/>
            <person name="Ma J."/>
        </authorList>
    </citation>
    <scope>NUCLEOTIDE SEQUENCE [LARGE SCALE GENOMIC DNA]</scope>
    <source>
        <strain evidence="10">CGMCC 4.7466</strain>
    </source>
</reference>
<evidence type="ECO:0000256" key="3">
    <source>
        <dbReference type="ARBA" id="ARBA00022692"/>
    </source>
</evidence>
<feature type="transmembrane region" description="Helical" evidence="7">
    <location>
        <begin position="80"/>
        <end position="98"/>
    </location>
</feature>
<feature type="domain" description="Major facilitator superfamily (MFS) profile" evidence="8">
    <location>
        <begin position="11"/>
        <end position="481"/>
    </location>
</feature>
<dbReference type="InterPro" id="IPR020846">
    <property type="entry name" value="MFS_dom"/>
</dbReference>
<feature type="transmembrane region" description="Helical" evidence="7">
    <location>
        <begin position="104"/>
        <end position="125"/>
    </location>
</feature>
<feature type="transmembrane region" description="Helical" evidence="7">
    <location>
        <begin position="394"/>
        <end position="415"/>
    </location>
</feature>
<feature type="transmembrane region" description="Helical" evidence="7">
    <location>
        <begin position="178"/>
        <end position="197"/>
    </location>
</feature>
<dbReference type="PANTHER" id="PTHR23515">
    <property type="entry name" value="HIGH-AFFINITY NITRATE TRANSPORTER 2.3"/>
    <property type="match status" value="1"/>
</dbReference>